<keyword evidence="1" id="KW-0472">Membrane</keyword>
<keyword evidence="1" id="KW-1133">Transmembrane helix</keyword>
<proteinExistence type="predicted"/>
<organism evidence="2 3">
    <name type="scientific">Shewanella litorisediminis</name>
    <dbReference type="NCBI Taxonomy" id="1173586"/>
    <lineage>
        <taxon>Bacteria</taxon>
        <taxon>Pseudomonadati</taxon>
        <taxon>Pseudomonadota</taxon>
        <taxon>Gammaproteobacteria</taxon>
        <taxon>Alteromonadales</taxon>
        <taxon>Shewanellaceae</taxon>
        <taxon>Shewanella</taxon>
    </lineage>
</organism>
<dbReference type="Proteomes" id="UP000596252">
    <property type="component" value="Chromosome"/>
</dbReference>
<evidence type="ECO:0000313" key="3">
    <source>
        <dbReference type="Proteomes" id="UP000596252"/>
    </source>
</evidence>
<gene>
    <name evidence="2" type="ORF">JQC75_14780</name>
</gene>
<dbReference type="RefSeq" id="WP_157608342.1">
    <property type="nucleotide sequence ID" value="NZ_CP069213.1"/>
</dbReference>
<feature type="transmembrane region" description="Helical" evidence="1">
    <location>
        <begin position="15"/>
        <end position="34"/>
    </location>
</feature>
<keyword evidence="1" id="KW-0812">Transmembrane</keyword>
<accession>A0ABX7G1F7</accession>
<dbReference type="EMBL" id="CP069213">
    <property type="protein sequence ID" value="QRH01113.1"/>
    <property type="molecule type" value="Genomic_DNA"/>
</dbReference>
<sequence length="45" mass="5016">MSASIEPSEMKQRRLGWMIALLMLALAMASQWLATNPALGLMLLR</sequence>
<reference evidence="2 3" key="1">
    <citation type="journal article" date="2012" name="Antonie Van Leeuwenhoek">
        <title>Shewanella litorisediminis sp. nov., a gammaproteobacterium isolated from a tidal flat sediment.</title>
        <authorList>
            <person name="Lee M.H."/>
            <person name="Yoon J.H."/>
        </authorList>
    </citation>
    <scope>NUCLEOTIDE SEQUENCE [LARGE SCALE GENOMIC DNA]</scope>
    <source>
        <strain evidence="2 3">SMK1-12</strain>
    </source>
</reference>
<protein>
    <submittedName>
        <fullName evidence="2">Uncharacterized protein</fullName>
    </submittedName>
</protein>
<name>A0ABX7G1F7_9GAMM</name>
<keyword evidence="3" id="KW-1185">Reference proteome</keyword>
<evidence type="ECO:0000256" key="1">
    <source>
        <dbReference type="SAM" id="Phobius"/>
    </source>
</evidence>
<evidence type="ECO:0000313" key="2">
    <source>
        <dbReference type="EMBL" id="QRH01113.1"/>
    </source>
</evidence>